<dbReference type="InterPro" id="IPR046322">
    <property type="entry name" value="DUF4931"/>
</dbReference>
<reference evidence="3 4" key="1">
    <citation type="submission" date="2019-09" db="EMBL/GenBank/DDBJ databases">
        <title>Draft genome sequence assemblies of isolates from the urinary tract.</title>
        <authorList>
            <person name="Mores C.R."/>
            <person name="Putonti C."/>
            <person name="Wolfe A.J."/>
        </authorList>
    </citation>
    <scope>NUCLEOTIDE SEQUENCE [LARGE SCALE GENOMIC DNA]</scope>
    <source>
        <strain evidence="3 4">UMB246</strain>
    </source>
</reference>
<organism evidence="3 4">
    <name type="scientific">Lactobacillus jensenii</name>
    <dbReference type="NCBI Taxonomy" id="109790"/>
    <lineage>
        <taxon>Bacteria</taxon>
        <taxon>Bacillati</taxon>
        <taxon>Bacillota</taxon>
        <taxon>Bacilli</taxon>
        <taxon>Lactobacillales</taxon>
        <taxon>Lactobacillaceae</taxon>
        <taxon>Lactobacillus</taxon>
    </lineage>
</organism>
<dbReference type="Proteomes" id="UP000327236">
    <property type="component" value="Unassembled WGS sequence"/>
</dbReference>
<dbReference type="Gene3D" id="3.30.428.10">
    <property type="entry name" value="HIT-like"/>
    <property type="match status" value="1"/>
</dbReference>
<sequence>MNDEPLVYMYSVGKRKPYDYDYANRQSNTQNPCPFCNPQTLTDIYETDGDKIWLHNKYPTLKDTMQTILIESSDHQGDISTYTREENRELMKFGLKCFQKMYNSGDYQSVLWYKNFGPKSDGSLQHPHMQIVGLDKMDGYKNIQENNFTGFEVGKSGDVEMNLSKRPVQGYQEVNVVTWHNQDLDIWADLIQKSTQYVRSVLSHGGDSYNLFFYPIKNGKGTCCKVIPRFYAPPYFVGYKLSQVDDDETLEWEAARLKGFITSGISLT</sequence>
<dbReference type="Pfam" id="PF16285">
    <property type="entry name" value="DUF4931_N"/>
    <property type="match status" value="1"/>
</dbReference>
<dbReference type="Pfam" id="PF20956">
    <property type="entry name" value="DUF4931_C"/>
    <property type="match status" value="1"/>
</dbReference>
<dbReference type="SUPFAM" id="SSF54197">
    <property type="entry name" value="HIT-like"/>
    <property type="match status" value="1"/>
</dbReference>
<evidence type="ECO:0000313" key="4">
    <source>
        <dbReference type="Proteomes" id="UP000327236"/>
    </source>
</evidence>
<evidence type="ECO:0000259" key="2">
    <source>
        <dbReference type="Pfam" id="PF20956"/>
    </source>
</evidence>
<dbReference type="PIRSF" id="PIRSF031505">
    <property type="entry name" value="GalT_short"/>
    <property type="match status" value="1"/>
</dbReference>
<dbReference type="OrthoDB" id="1803128at2"/>
<dbReference type="InterPro" id="IPR012361">
    <property type="entry name" value="GalT_short"/>
</dbReference>
<accession>A0A5N1IEM8</accession>
<proteinExistence type="predicted"/>
<comment type="caution">
    <text evidence="3">The sequence shown here is derived from an EMBL/GenBank/DDBJ whole genome shotgun (WGS) entry which is preliminary data.</text>
</comment>
<feature type="domain" description="DUF4931" evidence="1">
    <location>
        <begin position="12"/>
        <end position="136"/>
    </location>
</feature>
<evidence type="ECO:0000259" key="1">
    <source>
        <dbReference type="Pfam" id="PF16285"/>
    </source>
</evidence>
<dbReference type="RefSeq" id="WP_151141289.1">
    <property type="nucleotide sequence ID" value="NZ_CP160084.1"/>
</dbReference>
<gene>
    <name evidence="3" type="ORF">F6H94_01100</name>
</gene>
<dbReference type="InterPro" id="IPR036265">
    <property type="entry name" value="HIT-like_sf"/>
</dbReference>
<dbReference type="InterPro" id="IPR049285">
    <property type="entry name" value="DUF4931_C"/>
</dbReference>
<dbReference type="EMBL" id="VYWW01000003">
    <property type="protein sequence ID" value="KAA9324102.1"/>
    <property type="molecule type" value="Genomic_DNA"/>
</dbReference>
<feature type="domain" description="DUF4931" evidence="2">
    <location>
        <begin position="141"/>
        <end position="247"/>
    </location>
</feature>
<protein>
    <submittedName>
        <fullName evidence="3">DUF4931 domain-containing protein</fullName>
    </submittedName>
</protein>
<evidence type="ECO:0000313" key="3">
    <source>
        <dbReference type="EMBL" id="KAA9324102.1"/>
    </source>
</evidence>
<name>A0A5N1IEM8_LACJE</name>
<dbReference type="AlphaFoldDB" id="A0A5N1IEM8"/>